<dbReference type="SUPFAM" id="SSF54427">
    <property type="entry name" value="NTF2-like"/>
    <property type="match status" value="1"/>
</dbReference>
<dbReference type="Proteomes" id="UP000198649">
    <property type="component" value="Unassembled WGS sequence"/>
</dbReference>
<sequence length="135" mass="14199">MTAPTSSRPAPVAAWHAVAESRDPAGLDALLADDVVFRSPAVHTPQAGKALTTAYLGAAMVVLGPELRYVAEWCSEDSAVLEFTSVVDNMSVHGVDMLRWGTDGRLTSFTVMVRPMKGLQALVTAMGAELTKGVG</sequence>
<feature type="domain" description="SnoaL-like" evidence="1">
    <location>
        <begin position="12"/>
        <end position="108"/>
    </location>
</feature>
<reference evidence="2 3" key="1">
    <citation type="submission" date="2016-10" db="EMBL/GenBank/DDBJ databases">
        <authorList>
            <person name="de Groot N.N."/>
        </authorList>
    </citation>
    <scope>NUCLEOTIDE SEQUENCE [LARGE SCALE GENOMIC DNA]</scope>
    <source>
        <strain evidence="2 3">CGMCC 1.11156</strain>
    </source>
</reference>
<evidence type="ECO:0000259" key="1">
    <source>
        <dbReference type="Pfam" id="PF12680"/>
    </source>
</evidence>
<dbReference type="InterPro" id="IPR032710">
    <property type="entry name" value="NTF2-like_dom_sf"/>
</dbReference>
<name>A0A1I3GQC0_9ACTN</name>
<protein>
    <submittedName>
        <fullName evidence="2">SnoaL-like domain-containing protein</fullName>
    </submittedName>
</protein>
<dbReference type="EMBL" id="FOQG01000006">
    <property type="protein sequence ID" value="SFI25616.1"/>
    <property type="molecule type" value="Genomic_DNA"/>
</dbReference>
<gene>
    <name evidence="2" type="ORF">SAMN05216561_106228</name>
</gene>
<dbReference type="OrthoDB" id="1163083at2"/>
<dbReference type="InterPro" id="IPR037401">
    <property type="entry name" value="SnoaL-like"/>
</dbReference>
<dbReference type="Gene3D" id="3.10.450.50">
    <property type="match status" value="1"/>
</dbReference>
<dbReference type="Pfam" id="PF12680">
    <property type="entry name" value="SnoaL_2"/>
    <property type="match status" value="1"/>
</dbReference>
<accession>A0A1I3GQC0</accession>
<keyword evidence="3" id="KW-1185">Reference proteome</keyword>
<proteinExistence type="predicted"/>
<organism evidence="2 3">
    <name type="scientific">Nocardioides psychrotolerans</name>
    <dbReference type="NCBI Taxonomy" id="1005945"/>
    <lineage>
        <taxon>Bacteria</taxon>
        <taxon>Bacillati</taxon>
        <taxon>Actinomycetota</taxon>
        <taxon>Actinomycetes</taxon>
        <taxon>Propionibacteriales</taxon>
        <taxon>Nocardioidaceae</taxon>
        <taxon>Nocardioides</taxon>
    </lineage>
</organism>
<evidence type="ECO:0000313" key="2">
    <source>
        <dbReference type="EMBL" id="SFI25616.1"/>
    </source>
</evidence>
<dbReference type="RefSeq" id="WP_091112593.1">
    <property type="nucleotide sequence ID" value="NZ_BKAF01000044.1"/>
</dbReference>
<dbReference type="STRING" id="1005945.SAMN05216561_106228"/>
<dbReference type="AlphaFoldDB" id="A0A1I3GQC0"/>
<evidence type="ECO:0000313" key="3">
    <source>
        <dbReference type="Proteomes" id="UP000198649"/>
    </source>
</evidence>